<organism evidence="1 2">
    <name type="scientific">Dyadobacter beijingensis</name>
    <dbReference type="NCBI Taxonomy" id="365489"/>
    <lineage>
        <taxon>Bacteria</taxon>
        <taxon>Pseudomonadati</taxon>
        <taxon>Bacteroidota</taxon>
        <taxon>Cytophagia</taxon>
        <taxon>Cytophagales</taxon>
        <taxon>Spirosomataceae</taxon>
        <taxon>Dyadobacter</taxon>
    </lineage>
</organism>
<sequence>MCCNGESVSPREEGDGAVLVCGKKDPINEIGWLKNEMKAFQGGPLLNAVVLYSYQNKEVLELQGSVFNSTNIHQYYCDGKKLDLLDPAKYEDFKQKRIEKSVLYGTKVWN</sequence>
<evidence type="ECO:0000313" key="2">
    <source>
        <dbReference type="Proteomes" id="UP000632339"/>
    </source>
</evidence>
<keyword evidence="2" id="KW-1185">Reference proteome</keyword>
<evidence type="ECO:0000313" key="1">
    <source>
        <dbReference type="EMBL" id="GGN06878.1"/>
    </source>
</evidence>
<proteinExistence type="predicted"/>
<comment type="caution">
    <text evidence="1">The sequence shown here is derived from an EMBL/GenBank/DDBJ whole genome shotgun (WGS) entry which is preliminary data.</text>
</comment>
<protein>
    <submittedName>
        <fullName evidence="1">Uncharacterized protein</fullName>
    </submittedName>
</protein>
<reference evidence="2" key="1">
    <citation type="journal article" date="2019" name="Int. J. Syst. Evol. Microbiol.">
        <title>The Global Catalogue of Microorganisms (GCM) 10K type strain sequencing project: providing services to taxonomists for standard genome sequencing and annotation.</title>
        <authorList>
            <consortium name="The Broad Institute Genomics Platform"/>
            <consortium name="The Broad Institute Genome Sequencing Center for Infectious Disease"/>
            <person name="Wu L."/>
            <person name="Ma J."/>
        </authorList>
    </citation>
    <scope>NUCLEOTIDE SEQUENCE [LARGE SCALE GENOMIC DNA]</scope>
    <source>
        <strain evidence="2">CGMCC 1.6375</strain>
    </source>
</reference>
<dbReference type="Proteomes" id="UP000632339">
    <property type="component" value="Unassembled WGS sequence"/>
</dbReference>
<name>A0ABQ2ICA9_9BACT</name>
<dbReference type="EMBL" id="BMLI01000002">
    <property type="protein sequence ID" value="GGN06878.1"/>
    <property type="molecule type" value="Genomic_DNA"/>
</dbReference>
<accession>A0ABQ2ICA9</accession>
<gene>
    <name evidence="1" type="ORF">GCM10010967_47820</name>
</gene>